<keyword evidence="2" id="KW-1133">Transmembrane helix</keyword>
<name>A0A5N7CUU4_9EURO</name>
<evidence type="ECO:0000313" key="3">
    <source>
        <dbReference type="EMBL" id="KAE8397975.1"/>
    </source>
</evidence>
<gene>
    <name evidence="3" type="ORF">BDV37DRAFT_276497</name>
</gene>
<dbReference type="GeneID" id="43670269"/>
<feature type="transmembrane region" description="Helical" evidence="2">
    <location>
        <begin position="164"/>
        <end position="189"/>
    </location>
</feature>
<keyword evidence="2" id="KW-0812">Transmembrane</keyword>
<dbReference type="RefSeq" id="XP_031935294.1">
    <property type="nucleotide sequence ID" value="XM_032085578.1"/>
</dbReference>
<keyword evidence="2" id="KW-0472">Membrane</keyword>
<dbReference type="OrthoDB" id="3254104at2759"/>
<feature type="transmembrane region" description="Helical" evidence="2">
    <location>
        <begin position="49"/>
        <end position="69"/>
    </location>
</feature>
<dbReference type="EMBL" id="ML736871">
    <property type="protein sequence ID" value="KAE8397975.1"/>
    <property type="molecule type" value="Genomic_DNA"/>
</dbReference>
<reference evidence="3 4" key="1">
    <citation type="submission" date="2019-04" db="EMBL/GenBank/DDBJ databases">
        <authorList>
            <consortium name="DOE Joint Genome Institute"/>
            <person name="Mondo S."/>
            <person name="Kjaerbolling I."/>
            <person name="Vesth T."/>
            <person name="Frisvad J.C."/>
            <person name="Nybo J.L."/>
            <person name="Theobald S."/>
            <person name="Kildgaard S."/>
            <person name="Isbrandt T."/>
            <person name="Kuo A."/>
            <person name="Sato A."/>
            <person name="Lyhne E.K."/>
            <person name="Kogle M.E."/>
            <person name="Wiebenga A."/>
            <person name="Kun R.S."/>
            <person name="Lubbers R.J."/>
            <person name="Makela M.R."/>
            <person name="Barry K."/>
            <person name="Chovatia M."/>
            <person name="Clum A."/>
            <person name="Daum C."/>
            <person name="Haridas S."/>
            <person name="He G."/>
            <person name="LaButti K."/>
            <person name="Lipzen A."/>
            <person name="Riley R."/>
            <person name="Salamov A."/>
            <person name="Simmons B.A."/>
            <person name="Magnuson J.K."/>
            <person name="Henrissat B."/>
            <person name="Mortensen U.H."/>
            <person name="Larsen T.O."/>
            <person name="Devries R.P."/>
            <person name="Grigoriev I.V."/>
            <person name="Machida M."/>
            <person name="Baker S.E."/>
            <person name="Andersen M.R."/>
            <person name="Cantor M.N."/>
            <person name="Hua S.X."/>
        </authorList>
    </citation>
    <scope>NUCLEOTIDE SEQUENCE [LARGE SCALE GENOMIC DNA]</scope>
    <source>
        <strain evidence="3 4">CBS 119388</strain>
    </source>
</reference>
<protein>
    <submittedName>
        <fullName evidence="3">Uncharacterized protein</fullName>
    </submittedName>
</protein>
<keyword evidence="4" id="KW-1185">Reference proteome</keyword>
<evidence type="ECO:0000313" key="4">
    <source>
        <dbReference type="Proteomes" id="UP000325579"/>
    </source>
</evidence>
<organism evidence="3 4">
    <name type="scientific">Aspergillus pseudonomiae</name>
    <dbReference type="NCBI Taxonomy" id="1506151"/>
    <lineage>
        <taxon>Eukaryota</taxon>
        <taxon>Fungi</taxon>
        <taxon>Dikarya</taxon>
        <taxon>Ascomycota</taxon>
        <taxon>Pezizomycotina</taxon>
        <taxon>Eurotiomycetes</taxon>
        <taxon>Eurotiomycetidae</taxon>
        <taxon>Eurotiales</taxon>
        <taxon>Aspergillaceae</taxon>
        <taxon>Aspergillus</taxon>
        <taxon>Aspergillus subgen. Circumdati</taxon>
    </lineage>
</organism>
<feature type="transmembrane region" description="Helical" evidence="2">
    <location>
        <begin position="136"/>
        <end position="158"/>
    </location>
</feature>
<dbReference type="AlphaFoldDB" id="A0A5N7CUU4"/>
<feature type="region of interest" description="Disordered" evidence="1">
    <location>
        <begin position="210"/>
        <end position="235"/>
    </location>
</feature>
<dbReference type="Proteomes" id="UP000325579">
    <property type="component" value="Unassembled WGS sequence"/>
</dbReference>
<evidence type="ECO:0000256" key="1">
    <source>
        <dbReference type="SAM" id="MobiDB-lite"/>
    </source>
</evidence>
<evidence type="ECO:0000256" key="2">
    <source>
        <dbReference type="SAM" id="Phobius"/>
    </source>
</evidence>
<accession>A0A5N7CUU4</accession>
<proteinExistence type="predicted"/>
<feature type="compositionally biased region" description="Low complexity" evidence="1">
    <location>
        <begin position="216"/>
        <end position="235"/>
    </location>
</feature>
<feature type="transmembrane region" description="Helical" evidence="2">
    <location>
        <begin position="104"/>
        <end position="124"/>
    </location>
</feature>
<sequence length="235" mass="26153">MAKFPTHPTGPHTLLNDWLHRLSIPPPVTNQAVHSRYVEMLLETERIPLLHNLIASVSTWLLLAGYLVFPGTFVTLRESHLVAQMAGKSEAATLMTHAINNPPLLALATISCTLGTVGCGWLWWRWRTNYIWPPQRIFLPALLHSTMGFVNTILNVYTARHGTWSIMAIVSTAVSGSFTVTTSVIYIIIQCYILRRIKREHQSVVEGISPVAPRPESSSGTSSCESLRSEVVTEQ</sequence>